<organism evidence="2 3">
    <name type="scientific">Carya illinoinensis</name>
    <name type="common">Pecan</name>
    <dbReference type="NCBI Taxonomy" id="32201"/>
    <lineage>
        <taxon>Eukaryota</taxon>
        <taxon>Viridiplantae</taxon>
        <taxon>Streptophyta</taxon>
        <taxon>Embryophyta</taxon>
        <taxon>Tracheophyta</taxon>
        <taxon>Spermatophyta</taxon>
        <taxon>Magnoliopsida</taxon>
        <taxon>eudicotyledons</taxon>
        <taxon>Gunneridae</taxon>
        <taxon>Pentapetalae</taxon>
        <taxon>rosids</taxon>
        <taxon>fabids</taxon>
        <taxon>Fagales</taxon>
        <taxon>Juglandaceae</taxon>
        <taxon>Carya</taxon>
    </lineage>
</organism>
<reference evidence="2" key="1">
    <citation type="submission" date="2021-01" db="EMBL/GenBank/DDBJ databases">
        <authorList>
            <person name="Lovell J.T."/>
            <person name="Bentley N."/>
            <person name="Bhattarai G."/>
            <person name="Jenkins J.W."/>
            <person name="Sreedasyam A."/>
            <person name="Alarcon Y."/>
            <person name="Bock C."/>
            <person name="Boston L."/>
            <person name="Carlson J."/>
            <person name="Cervantes K."/>
            <person name="Clermont K."/>
            <person name="Krom N."/>
            <person name="Kubenka K."/>
            <person name="Mamidi S."/>
            <person name="Mattison C."/>
            <person name="Monteros M."/>
            <person name="Pisani C."/>
            <person name="Plott C."/>
            <person name="Rajasekar S."/>
            <person name="Rhein H.S."/>
            <person name="Rohla C."/>
            <person name="Song M."/>
            <person name="Hilaire R.S."/>
            <person name="Shu S."/>
            <person name="Wells L."/>
            <person name="Wang X."/>
            <person name="Webber J."/>
            <person name="Heerema R.J."/>
            <person name="Klein P."/>
            <person name="Conner P."/>
            <person name="Grauke L."/>
            <person name="Grimwood J."/>
            <person name="Schmutz J."/>
            <person name="Randall J.J."/>
        </authorList>
    </citation>
    <scope>NUCLEOTIDE SEQUENCE</scope>
    <source>
        <tissue evidence="2">Leaf</tissue>
    </source>
</reference>
<evidence type="ECO:0000313" key="3">
    <source>
        <dbReference type="Proteomes" id="UP000811246"/>
    </source>
</evidence>
<name>A0A922F0H0_CARIL</name>
<dbReference type="AlphaFoldDB" id="A0A922F0H0"/>
<feature type="region of interest" description="Disordered" evidence="1">
    <location>
        <begin position="1"/>
        <end position="27"/>
    </location>
</feature>
<gene>
    <name evidence="2" type="ORF">I3842_05G129400</name>
</gene>
<protein>
    <submittedName>
        <fullName evidence="2">Uncharacterized protein</fullName>
    </submittedName>
</protein>
<evidence type="ECO:0000256" key="1">
    <source>
        <dbReference type="SAM" id="MobiDB-lite"/>
    </source>
</evidence>
<dbReference type="EMBL" id="CM031829">
    <property type="protein sequence ID" value="KAG6713024.1"/>
    <property type="molecule type" value="Genomic_DNA"/>
</dbReference>
<evidence type="ECO:0000313" key="2">
    <source>
        <dbReference type="EMBL" id="KAG6713024.1"/>
    </source>
</evidence>
<proteinExistence type="predicted"/>
<dbReference type="Proteomes" id="UP000811246">
    <property type="component" value="Chromosome 5"/>
</dbReference>
<feature type="compositionally biased region" description="Basic and acidic residues" evidence="1">
    <location>
        <begin position="13"/>
        <end position="27"/>
    </location>
</feature>
<comment type="caution">
    <text evidence="2">The sequence shown here is derived from an EMBL/GenBank/DDBJ whole genome shotgun (WGS) entry which is preliminary data.</text>
</comment>
<sequence length="81" mass="9326">MHSILPCSLSKTQKKERNRAQVDEETQKQIIHPKRRGKIRKDPSSHGFDGIGFLIDNFVSSLTSVPLKKGHETKICKERER</sequence>
<accession>A0A922F0H0</accession>